<feature type="binding site" evidence="2">
    <location>
        <position position="121"/>
    </location>
    <ligand>
        <name>UDP-N-acetyl-alpha-D-muramoyl-L-alanyl-D-glutamate</name>
        <dbReference type="ChEBI" id="CHEBI:83900"/>
    </ligand>
</feature>
<evidence type="ECO:0000256" key="1">
    <source>
        <dbReference type="ARBA" id="ARBA00005898"/>
    </source>
</evidence>
<feature type="binding site" evidence="2">
    <location>
        <position position="394"/>
    </location>
    <ligand>
        <name>meso-2,6-diaminopimelate</name>
        <dbReference type="ChEBI" id="CHEBI:57791"/>
    </ligand>
</feature>
<keyword evidence="2 3" id="KW-0131">Cell cycle</keyword>
<dbReference type="AlphaFoldDB" id="A0A1F6XHJ0"/>
<dbReference type="UniPathway" id="UPA00219"/>
<dbReference type="EC" id="6.3.2.13" evidence="2"/>
<dbReference type="EMBL" id="MFUX01000043">
    <property type="protein sequence ID" value="OGI93573.1"/>
    <property type="molecule type" value="Genomic_DNA"/>
</dbReference>
<dbReference type="GO" id="GO:0008765">
    <property type="term" value="F:UDP-N-acetylmuramoylalanyl-D-glutamate-2,6-diaminopimelate ligase activity"/>
    <property type="evidence" value="ECO:0007669"/>
    <property type="project" value="UniProtKB-UniRule"/>
</dbReference>
<feature type="binding site" evidence="2">
    <location>
        <position position="317"/>
    </location>
    <ligand>
        <name>meso-2,6-diaminopimelate</name>
        <dbReference type="ChEBI" id="CHEBI:57791"/>
    </ligand>
</feature>
<dbReference type="GO" id="GO:0008360">
    <property type="term" value="P:regulation of cell shape"/>
    <property type="evidence" value="ECO:0007669"/>
    <property type="project" value="UniProtKB-KW"/>
</dbReference>
<comment type="PTM">
    <text evidence="2">Carboxylation is probably crucial for Mg(2+) binding and, consequently, for the gamma-phosphate positioning of ATP.</text>
</comment>
<feature type="binding site" evidence="2">
    <location>
        <begin position="86"/>
        <end position="87"/>
    </location>
    <ligand>
        <name>UDP-N-acetyl-alpha-D-muramoyl-L-alanyl-D-glutamate</name>
        <dbReference type="ChEBI" id="CHEBI:83900"/>
    </ligand>
</feature>
<comment type="pathway">
    <text evidence="2 3">Cell wall biogenesis; peptidoglycan biosynthesis.</text>
</comment>
<dbReference type="HAMAP" id="MF_00208">
    <property type="entry name" value="MurE"/>
    <property type="match status" value="1"/>
</dbReference>
<dbReference type="Gene3D" id="3.90.190.20">
    <property type="entry name" value="Mur ligase, C-terminal domain"/>
    <property type="match status" value="1"/>
</dbReference>
<comment type="caution">
    <text evidence="6">The sequence shown here is derived from an EMBL/GenBank/DDBJ whole genome shotgun (WGS) entry which is preliminary data.</text>
</comment>
<organism evidence="6 7">
    <name type="scientific">Candidatus Nomurabacteria bacterium RIFCSPLOWO2_01_FULL_40_18</name>
    <dbReference type="NCBI Taxonomy" id="1801773"/>
    <lineage>
        <taxon>Bacteria</taxon>
        <taxon>Candidatus Nomuraibacteriota</taxon>
    </lineage>
</organism>
<gene>
    <name evidence="2" type="primary">murE</name>
    <name evidence="6" type="ORF">A3A03_00385</name>
</gene>
<dbReference type="GO" id="GO:0071555">
    <property type="term" value="P:cell wall organization"/>
    <property type="evidence" value="ECO:0007669"/>
    <property type="project" value="UniProtKB-KW"/>
</dbReference>
<evidence type="ECO:0000259" key="5">
    <source>
        <dbReference type="Pfam" id="PF08245"/>
    </source>
</evidence>
<feature type="short sequence motif" description="Meso-diaminopimelate recognition motif" evidence="2">
    <location>
        <begin position="341"/>
        <end position="344"/>
    </location>
</feature>
<comment type="caution">
    <text evidence="2">Lacks conserved residue(s) required for the propagation of feature annotation.</text>
</comment>
<comment type="function">
    <text evidence="2">Catalyzes the addition of meso-diaminopimelic acid to the nucleotide precursor UDP-N-acetylmuramoyl-L-alanyl-D-glutamate (UMAG) in the biosynthesis of bacterial cell-wall peptidoglycan.</text>
</comment>
<dbReference type="InterPro" id="IPR036565">
    <property type="entry name" value="Mur-like_cat_sf"/>
</dbReference>
<evidence type="ECO:0000256" key="2">
    <source>
        <dbReference type="HAMAP-Rule" id="MF_00208"/>
    </source>
</evidence>
<dbReference type="GO" id="GO:0009252">
    <property type="term" value="P:peptidoglycan biosynthetic process"/>
    <property type="evidence" value="ECO:0007669"/>
    <property type="project" value="UniProtKB-UniRule"/>
</dbReference>
<dbReference type="GO" id="GO:0005524">
    <property type="term" value="F:ATP binding"/>
    <property type="evidence" value="ECO:0007669"/>
    <property type="project" value="UniProtKB-UniRule"/>
</dbReference>
<feature type="binding site" evidence="2">
    <location>
        <position position="14"/>
    </location>
    <ligand>
        <name>UDP-N-acetyl-alpha-D-muramoyl-L-alanyl-D-glutamate</name>
        <dbReference type="ChEBI" id="CHEBI:83900"/>
    </ligand>
</feature>
<keyword evidence="2 3" id="KW-0132">Cell division</keyword>
<evidence type="ECO:0000259" key="4">
    <source>
        <dbReference type="Pfam" id="PF02875"/>
    </source>
</evidence>
<feature type="binding site" evidence="2">
    <location>
        <begin position="44"/>
        <end position="50"/>
    </location>
    <ligand>
        <name>ATP</name>
        <dbReference type="ChEBI" id="CHEBI:30616"/>
    </ligand>
</feature>
<keyword evidence="2 3" id="KW-0961">Cell wall biogenesis/degradation</keyword>
<evidence type="ECO:0000313" key="6">
    <source>
        <dbReference type="EMBL" id="OGI93573.1"/>
    </source>
</evidence>
<dbReference type="GO" id="GO:0051301">
    <property type="term" value="P:cell division"/>
    <property type="evidence" value="ECO:0007669"/>
    <property type="project" value="UniProtKB-KW"/>
</dbReference>
<dbReference type="Pfam" id="PF02875">
    <property type="entry name" value="Mur_ligase_C"/>
    <property type="match status" value="1"/>
</dbReference>
<dbReference type="GO" id="GO:0005737">
    <property type="term" value="C:cytoplasm"/>
    <property type="evidence" value="ECO:0007669"/>
    <property type="project" value="UniProtKB-SubCell"/>
</dbReference>
<feature type="binding site" evidence="2">
    <location>
        <position position="398"/>
    </location>
    <ligand>
        <name>meso-2,6-diaminopimelate</name>
        <dbReference type="ChEBI" id="CHEBI:57791"/>
    </ligand>
</feature>
<dbReference type="STRING" id="1801773.A3A03_00385"/>
<keyword evidence="2" id="KW-0963">Cytoplasm</keyword>
<reference evidence="6 7" key="1">
    <citation type="journal article" date="2016" name="Nat. Commun.">
        <title>Thousands of microbial genomes shed light on interconnected biogeochemical processes in an aquifer system.</title>
        <authorList>
            <person name="Anantharaman K."/>
            <person name="Brown C.T."/>
            <person name="Hug L.A."/>
            <person name="Sharon I."/>
            <person name="Castelle C.J."/>
            <person name="Probst A.J."/>
            <person name="Thomas B.C."/>
            <person name="Singh A."/>
            <person name="Wilkins M.J."/>
            <person name="Karaoz U."/>
            <person name="Brodie E.L."/>
            <person name="Williams K.H."/>
            <person name="Hubbard S.S."/>
            <person name="Banfield J.F."/>
        </authorList>
    </citation>
    <scope>NUCLEOTIDE SEQUENCE [LARGE SCALE GENOMIC DNA]</scope>
</reference>
<comment type="catalytic activity">
    <reaction evidence="2">
        <text>UDP-N-acetyl-alpha-D-muramoyl-L-alanyl-D-glutamate + meso-2,6-diaminopimelate + ATP = UDP-N-acetyl-alpha-D-muramoyl-L-alanyl-gamma-D-glutamyl-meso-2,6-diaminopimelate + ADP + phosphate + H(+)</text>
        <dbReference type="Rhea" id="RHEA:23676"/>
        <dbReference type="ChEBI" id="CHEBI:15378"/>
        <dbReference type="ChEBI" id="CHEBI:30616"/>
        <dbReference type="ChEBI" id="CHEBI:43474"/>
        <dbReference type="ChEBI" id="CHEBI:57791"/>
        <dbReference type="ChEBI" id="CHEBI:83900"/>
        <dbReference type="ChEBI" id="CHEBI:83905"/>
        <dbReference type="ChEBI" id="CHEBI:456216"/>
        <dbReference type="EC" id="6.3.2.13"/>
    </reaction>
</comment>
<keyword evidence="2 3" id="KW-0133">Cell shape</keyword>
<keyword evidence="2" id="KW-0547">Nucleotide-binding</keyword>
<dbReference type="NCBIfam" id="NF001126">
    <property type="entry name" value="PRK00139.1-4"/>
    <property type="match status" value="1"/>
</dbReference>
<feature type="binding site" evidence="2">
    <location>
        <position position="113"/>
    </location>
    <ligand>
        <name>UDP-N-acetyl-alpha-D-muramoyl-L-alanyl-D-glutamate</name>
        <dbReference type="ChEBI" id="CHEBI:83900"/>
    </ligand>
</feature>
<dbReference type="PANTHER" id="PTHR23135:SF4">
    <property type="entry name" value="UDP-N-ACETYLMURAMOYL-L-ALANYL-D-GLUTAMATE--2,6-DIAMINOPIMELATE LIGASE MURE HOMOLOG, CHLOROPLASTIC"/>
    <property type="match status" value="1"/>
</dbReference>
<dbReference type="InterPro" id="IPR004101">
    <property type="entry name" value="Mur_ligase_C"/>
</dbReference>
<dbReference type="SUPFAM" id="SSF53244">
    <property type="entry name" value="MurD-like peptide ligases, peptide-binding domain"/>
    <property type="match status" value="1"/>
</dbReference>
<accession>A0A1F6XHJ0</accession>
<dbReference type="InterPro" id="IPR013221">
    <property type="entry name" value="Mur_ligase_cen"/>
</dbReference>
<comment type="subcellular location">
    <subcellularLocation>
        <location evidence="2 3">Cytoplasm</location>
    </subcellularLocation>
</comment>
<evidence type="ECO:0000313" key="7">
    <source>
        <dbReference type="Proteomes" id="UP000176629"/>
    </source>
</evidence>
<keyword evidence="2" id="KW-0460">Magnesium</keyword>
<dbReference type="Proteomes" id="UP000176629">
    <property type="component" value="Unassembled WGS sequence"/>
</dbReference>
<feature type="domain" description="Mur ligase C-terminal" evidence="4">
    <location>
        <begin position="266"/>
        <end position="396"/>
    </location>
</feature>
<dbReference type="SUPFAM" id="SSF53623">
    <property type="entry name" value="MurD-like peptide ligases, catalytic domain"/>
    <property type="match status" value="1"/>
</dbReference>
<dbReference type="InterPro" id="IPR005761">
    <property type="entry name" value="UDP-N-AcMur-Glu-dNH2Pim_ligase"/>
</dbReference>
<comment type="cofactor">
    <cofactor evidence="2">
        <name>Mg(2+)</name>
        <dbReference type="ChEBI" id="CHEBI:18420"/>
    </cofactor>
</comment>
<dbReference type="GO" id="GO:0000287">
    <property type="term" value="F:magnesium ion binding"/>
    <property type="evidence" value="ECO:0007669"/>
    <property type="project" value="UniProtKB-UniRule"/>
</dbReference>
<dbReference type="InterPro" id="IPR036615">
    <property type="entry name" value="Mur_ligase_C_dom_sf"/>
</dbReference>
<protein>
    <recommendedName>
        <fullName evidence="2">UDP-N-acetylmuramoyl-L-alanyl-D-glutamate--2,6-diaminopimelate ligase</fullName>
        <ecNumber evidence="2">6.3.2.13</ecNumber>
    </recommendedName>
    <alternativeName>
        <fullName evidence="2">Meso-A2pm-adding enzyme</fullName>
    </alternativeName>
    <alternativeName>
        <fullName evidence="2">Meso-diaminopimelate-adding enzyme</fullName>
    </alternativeName>
    <alternativeName>
        <fullName evidence="2">UDP-MurNAc-L-Ala-D-Glu:meso-diaminopimelate ligase</fullName>
    </alternativeName>
    <alternativeName>
        <fullName evidence="2">UDP-MurNAc-tripeptide synthetase</fullName>
    </alternativeName>
    <alternativeName>
        <fullName evidence="2">UDP-N-acetylmuramyl-tripeptide synthetase</fullName>
    </alternativeName>
</protein>
<name>A0A1F6XHJ0_9BACT</name>
<dbReference type="NCBIfam" id="TIGR01085">
    <property type="entry name" value="murE"/>
    <property type="match status" value="1"/>
</dbReference>
<feature type="modified residue" description="N6-carboxylysine" evidence="2">
    <location>
        <position position="153"/>
    </location>
</feature>
<proteinExistence type="inferred from homology"/>
<dbReference type="Gene3D" id="3.40.1190.10">
    <property type="entry name" value="Mur-like, catalytic domain"/>
    <property type="match status" value="1"/>
</dbReference>
<feature type="domain" description="Mur ligase central" evidence="5">
    <location>
        <begin position="42"/>
        <end position="242"/>
    </location>
</feature>
<comment type="similarity">
    <text evidence="1 2">Belongs to the MurCDEF family. MurE subfamily.</text>
</comment>
<feature type="binding site" evidence="2">
    <location>
        <begin position="341"/>
        <end position="344"/>
    </location>
    <ligand>
        <name>meso-2,6-diaminopimelate</name>
        <dbReference type="ChEBI" id="CHEBI:57791"/>
    </ligand>
</feature>
<keyword evidence="2" id="KW-0436">Ligase</keyword>
<dbReference type="PANTHER" id="PTHR23135">
    <property type="entry name" value="MUR LIGASE FAMILY MEMBER"/>
    <property type="match status" value="1"/>
</dbReference>
<evidence type="ECO:0000256" key="3">
    <source>
        <dbReference type="RuleBase" id="RU004135"/>
    </source>
</evidence>
<dbReference type="Pfam" id="PF08245">
    <property type="entry name" value="Mur_ligase_M"/>
    <property type="match status" value="1"/>
</dbReference>
<keyword evidence="2 3" id="KW-0573">Peptidoglycan synthesis</keyword>
<sequence>MKNIFKKLSYANWSPVVRRFVNVCIGLHIFGYPYKELKIIGVTGTNGKTTISTLLYNIAIDLGYKAGLIGTVDNLVNGRKIITDFTTPEAFELNKILSEMVKEGCEYVFMEVSSHGMEERRVAGLKFIGGIFTNLTQDHLDYHLNMENYFSAKKKFFQMLPKEAFALTNTDDEYGKKMLEGIKARKFTYEFSDLVVGVPSGNFHGEIKKSNFNGWELDFNSSQVKSKLLGRFNAYNLLAVWSACELLGFDIEKVKKIIEDIKPPRGRFDHFTSESGVLAVVDYAHTPDALQNVLLTIQEIKPKESRVISVFGCGGDRDSSKRPKMGRIGVALSDIPIFTSDNPRSEDPNKIIADMMAELYPEDMKKVKSIPNRHEAILEAVKLAQKGDIILCAGKGHEDYQEIQGVKNHFNDLEELQKAF</sequence>
<keyword evidence="2" id="KW-0067">ATP-binding</keyword>